<keyword evidence="4" id="KW-1185">Reference proteome</keyword>
<dbReference type="InterPro" id="IPR016024">
    <property type="entry name" value="ARM-type_fold"/>
</dbReference>
<feature type="compositionally biased region" description="Polar residues" evidence="2">
    <location>
        <begin position="1051"/>
        <end position="1072"/>
    </location>
</feature>
<dbReference type="EMBL" id="JABEYC010000313">
    <property type="protein sequence ID" value="KAF4979224.1"/>
    <property type="molecule type" value="Genomic_DNA"/>
</dbReference>
<feature type="compositionally biased region" description="Polar residues" evidence="2">
    <location>
        <begin position="979"/>
        <end position="1005"/>
    </location>
</feature>
<sequence length="1117" mass="122590">MNALQQKCRPKHQVLVLKCYPRTTKGAVDVKPNSSELSYLLYYATSRRSKIQKIGAFLEKKTASDVWRLRIGNVQVTLQILAALIEKLHKDVVLIAPYVLKVLDTVLRSDDITMIESSLPTFEAFCDYHDAALLSADQDYLRQYEDIVRLYAQLASTHPTPGKESLSSPVKMRWRNAGLEAIRCISTADALSSIIGRQMDVIMPRILENLWSDTPEFLEVLQQRLEAEERVDTEKQLRRRTSIATVATVDVGDPNPVALSGTAGDVDKLAEEEVGVLAMQCLKSIFIVPNRSQIHGATVSLLSFIQERASQGDSLVTLDDDRERDSGWAISIYNIISRWAPVQDRYVILVAALDTLLRIPIQDSTLDQQLALTTIMSSLLRSDVNLIGLSVMDVLLGLIKQMRKLIRLRSPTSQSDDGNATAEPEQPVRHKTKHLLGRLELCIGDLATHVYYADQISDMIAAVIARLKPSRSSSTSSSPGDKAGANDAGPGASTLELGEGHSQVDHYFCLNAGRASALHVIKAILLVANPQKKLTSNLALSRNRVPIHVWEGTHWLLRDPDGHVRKAYMDALITWLDREATAADEKAIDETLPRSRSSVKVNREMVNSSVNRRAVSNASKGERATKSRQSQFLPLLHLVMYDNALQFVEFENDLVMLHILLTKLVYKLGVNAVRYGLPMVYRLQEDIQEIDTPLHKVRIAALCHGYFWTLTEKFKFETSVVGRAIQNEVIRRRSKGFWVEGIQMPPPSVDLVGLPGETRPHPEWDAVELEREELLPFDDRGSLVECIAASYHESIQTPPGSPPTSPGRAISGPILGSTMKSAEAPDADSELPVVFREQMLTDWSRDAAVAMLASVGKSESVAGSKTGTSVTYHGHLTVNTNGPNGNGPASPYGSQNNLMRPHSSHGFRERDRDGTPSKGRKSSLRSAASPSFSLSNRGIVASVDQLKLVLSGNPPPKTAGLAGDDDSGDSMVSYDYSPSEVSFNPPVQNEQATSPTSNKRPSTATRRGPLSAHPPLGGPPNLQDGNAEDDESVPPVPPLPDVSLLGGKRSPIQSMEVSFQDASRTSRRSPQSRGGDGTRPKSVRSQQAKTMDLQDLLRGIDSRPSEGSLGNVTRPPY</sequence>
<feature type="region of interest" description="Disordered" evidence="2">
    <location>
        <begin position="855"/>
        <end position="932"/>
    </location>
</feature>
<feature type="compositionally biased region" description="Basic and acidic residues" evidence="2">
    <location>
        <begin position="906"/>
        <end position="915"/>
    </location>
</feature>
<dbReference type="OrthoDB" id="19232at2759"/>
<evidence type="ECO:0000313" key="4">
    <source>
        <dbReference type="Proteomes" id="UP000635477"/>
    </source>
</evidence>
<dbReference type="InterPro" id="IPR039786">
    <property type="entry name" value="EFR3"/>
</dbReference>
<reference evidence="3" key="2">
    <citation type="submission" date="2020-05" db="EMBL/GenBank/DDBJ databases">
        <authorList>
            <person name="Kim H.-S."/>
            <person name="Proctor R.H."/>
            <person name="Brown D.W."/>
        </authorList>
    </citation>
    <scope>NUCLEOTIDE SEQUENCE</scope>
    <source>
        <strain evidence="3">NRRL 22465</strain>
    </source>
</reference>
<accession>A0A8H4ULI9</accession>
<feature type="compositionally biased region" description="Polar residues" evidence="2">
    <location>
        <begin position="861"/>
        <end position="871"/>
    </location>
</feature>
<dbReference type="InterPro" id="IPR049150">
    <property type="entry name" value="EFR3_HEAT-like_rpt"/>
</dbReference>
<dbReference type="Proteomes" id="UP000635477">
    <property type="component" value="Unassembled WGS sequence"/>
</dbReference>
<evidence type="ECO:0000256" key="1">
    <source>
        <dbReference type="ARBA" id="ARBA00010216"/>
    </source>
</evidence>
<dbReference type="GO" id="GO:0072659">
    <property type="term" value="P:protein localization to plasma membrane"/>
    <property type="evidence" value="ECO:0007669"/>
    <property type="project" value="InterPro"/>
</dbReference>
<dbReference type="GO" id="GO:0005886">
    <property type="term" value="C:plasma membrane"/>
    <property type="evidence" value="ECO:0007669"/>
    <property type="project" value="TreeGrafter"/>
</dbReference>
<dbReference type="AlphaFoldDB" id="A0A8H4ULI9"/>
<dbReference type="PANTHER" id="PTHR47766">
    <property type="entry name" value="PROTEIN EFR3"/>
    <property type="match status" value="1"/>
</dbReference>
<comment type="similarity">
    <text evidence="1">Belongs to the EFR3 family.</text>
</comment>
<evidence type="ECO:0000256" key="2">
    <source>
        <dbReference type="SAM" id="MobiDB-lite"/>
    </source>
</evidence>
<dbReference type="PANTHER" id="PTHR47766:SF1">
    <property type="entry name" value="PROTEIN EFR3"/>
    <property type="match status" value="1"/>
</dbReference>
<gene>
    <name evidence="3" type="ORF">FZEAL_4533</name>
</gene>
<feature type="region of interest" description="Disordered" evidence="2">
    <location>
        <begin position="794"/>
        <end position="826"/>
    </location>
</feature>
<comment type="caution">
    <text evidence="3">The sequence shown here is derived from an EMBL/GenBank/DDBJ whole genome shotgun (WGS) entry which is preliminary data.</text>
</comment>
<organism evidence="3 4">
    <name type="scientific">Fusarium zealandicum</name>
    <dbReference type="NCBI Taxonomy" id="1053134"/>
    <lineage>
        <taxon>Eukaryota</taxon>
        <taxon>Fungi</taxon>
        <taxon>Dikarya</taxon>
        <taxon>Ascomycota</taxon>
        <taxon>Pezizomycotina</taxon>
        <taxon>Sordariomycetes</taxon>
        <taxon>Hypocreomycetidae</taxon>
        <taxon>Hypocreales</taxon>
        <taxon>Nectriaceae</taxon>
        <taxon>Fusarium</taxon>
        <taxon>Fusarium staphyleae species complex</taxon>
    </lineage>
</organism>
<feature type="region of interest" description="Disordered" evidence="2">
    <location>
        <begin position="410"/>
        <end position="429"/>
    </location>
</feature>
<feature type="region of interest" description="Disordered" evidence="2">
    <location>
        <begin position="952"/>
        <end position="1117"/>
    </location>
</feature>
<protein>
    <recommendedName>
        <fullName evidence="5">Protein EFR3</fullName>
    </recommendedName>
</protein>
<feature type="region of interest" description="Disordered" evidence="2">
    <location>
        <begin position="471"/>
        <end position="496"/>
    </location>
</feature>
<name>A0A8H4ULI9_9HYPO</name>
<evidence type="ECO:0008006" key="5">
    <source>
        <dbReference type="Google" id="ProtNLM"/>
    </source>
</evidence>
<reference evidence="3" key="1">
    <citation type="journal article" date="2020" name="BMC Genomics">
        <title>Correction to: Identification and distribution of gene clusters required for synthesis of sphingolipid metabolism inhibitors in diverse species of the filamentous fungus Fusarium.</title>
        <authorList>
            <person name="Kim H.S."/>
            <person name="Lohmar J.M."/>
            <person name="Busman M."/>
            <person name="Brown D.W."/>
            <person name="Naumann T.A."/>
            <person name="Divon H.H."/>
            <person name="Lysoe E."/>
            <person name="Uhlig S."/>
            <person name="Proctor R.H."/>
        </authorList>
    </citation>
    <scope>NUCLEOTIDE SEQUENCE</scope>
    <source>
        <strain evidence="3">NRRL 22465</strain>
    </source>
</reference>
<dbReference type="Pfam" id="PF21072">
    <property type="entry name" value="EFR3"/>
    <property type="match status" value="1"/>
</dbReference>
<evidence type="ECO:0000313" key="3">
    <source>
        <dbReference type="EMBL" id="KAF4979224.1"/>
    </source>
</evidence>
<dbReference type="SUPFAM" id="SSF48371">
    <property type="entry name" value="ARM repeat"/>
    <property type="match status" value="1"/>
</dbReference>
<proteinExistence type="inferred from homology"/>